<evidence type="ECO:0000313" key="4">
    <source>
        <dbReference type="EMBL" id="TCL74074.1"/>
    </source>
</evidence>
<dbReference type="EMBL" id="SLUN01000004">
    <property type="protein sequence ID" value="TCL74074.1"/>
    <property type="molecule type" value="Genomic_DNA"/>
</dbReference>
<dbReference type="Proteomes" id="UP000295008">
    <property type="component" value="Unassembled WGS sequence"/>
</dbReference>
<dbReference type="Gene3D" id="3.30.420.180">
    <property type="entry name" value="CobE/GbiG C-terminal domain"/>
    <property type="match status" value="1"/>
</dbReference>
<dbReference type="PANTHER" id="PTHR37477">
    <property type="entry name" value="COBALT-PRECORRIN-5A HYDROLASE"/>
    <property type="match status" value="1"/>
</dbReference>
<dbReference type="InterPro" id="IPR036518">
    <property type="entry name" value="CobE/GbiG_C_sf"/>
</dbReference>
<name>A0A4R1S4Z4_HYDET</name>
<dbReference type="AlphaFoldDB" id="A0A4R1S4Z4"/>
<dbReference type="Gene3D" id="3.40.50.11220">
    <property type="match status" value="1"/>
</dbReference>
<dbReference type="GO" id="GO:0009236">
    <property type="term" value="P:cobalamin biosynthetic process"/>
    <property type="evidence" value="ECO:0007669"/>
    <property type="project" value="InterPro"/>
</dbReference>
<dbReference type="PANTHER" id="PTHR37477:SF1">
    <property type="entry name" value="COBALT-PRECORRIN-5A HYDROLASE"/>
    <property type="match status" value="1"/>
</dbReference>
<reference evidence="4 5" key="1">
    <citation type="submission" date="2019-03" db="EMBL/GenBank/DDBJ databases">
        <title>Genomic Encyclopedia of Type Strains, Phase IV (KMG-IV): sequencing the most valuable type-strain genomes for metagenomic binning, comparative biology and taxonomic classification.</title>
        <authorList>
            <person name="Goeker M."/>
        </authorList>
    </citation>
    <scope>NUCLEOTIDE SEQUENCE [LARGE SCALE GENOMIC DNA]</scope>
    <source>
        <strain evidence="4 5">LX-B</strain>
    </source>
</reference>
<protein>
    <submittedName>
        <fullName evidence="4">Cobalt-precorrin 5A acetaldehyde-lyase</fullName>
    </submittedName>
</protein>
<dbReference type="SUPFAM" id="SSF159664">
    <property type="entry name" value="CobE/GbiG C-terminal domain-like"/>
    <property type="match status" value="1"/>
</dbReference>
<proteinExistence type="predicted"/>
<feature type="domain" description="Cobalamin biosynthesis central region" evidence="3">
    <location>
        <begin position="143"/>
        <end position="230"/>
    </location>
</feature>
<evidence type="ECO:0000313" key="5">
    <source>
        <dbReference type="Proteomes" id="UP000295008"/>
    </source>
</evidence>
<feature type="domain" description="CobE/GbiG C-terminal" evidence="1">
    <location>
        <begin position="233"/>
        <end position="351"/>
    </location>
</feature>
<gene>
    <name evidence="4" type="ORF">EDC14_10048</name>
</gene>
<organism evidence="4 5">
    <name type="scientific">Hydrogenispora ethanolica</name>
    <dbReference type="NCBI Taxonomy" id="1082276"/>
    <lineage>
        <taxon>Bacteria</taxon>
        <taxon>Bacillati</taxon>
        <taxon>Bacillota</taxon>
        <taxon>Hydrogenispora</taxon>
    </lineage>
</organism>
<accession>A0A4R1S4Z4</accession>
<dbReference type="InterPro" id="IPR002750">
    <property type="entry name" value="CobE/GbiG_C"/>
</dbReference>
<dbReference type="GO" id="GO:0016829">
    <property type="term" value="F:lyase activity"/>
    <property type="evidence" value="ECO:0007669"/>
    <property type="project" value="UniProtKB-KW"/>
</dbReference>
<dbReference type="InterPro" id="IPR021744">
    <property type="entry name" value="CbiG_N"/>
</dbReference>
<dbReference type="SUPFAM" id="SSF159672">
    <property type="entry name" value="CbiG N-terminal domain-like"/>
    <property type="match status" value="1"/>
</dbReference>
<comment type="caution">
    <text evidence="4">The sequence shown here is derived from an EMBL/GenBank/DDBJ whole genome shotgun (WGS) entry which is preliminary data.</text>
</comment>
<dbReference type="InterPro" id="IPR038029">
    <property type="entry name" value="GbiG_N_sf"/>
</dbReference>
<evidence type="ECO:0000259" key="1">
    <source>
        <dbReference type="Pfam" id="PF01890"/>
    </source>
</evidence>
<dbReference type="Pfam" id="PF11760">
    <property type="entry name" value="CbiG_N"/>
    <property type="match status" value="1"/>
</dbReference>
<dbReference type="InterPro" id="IPR052553">
    <property type="entry name" value="CbiG_hydrolase"/>
</dbReference>
<keyword evidence="5" id="KW-1185">Reference proteome</keyword>
<keyword evidence="4" id="KW-0456">Lyase</keyword>
<dbReference type="InterPro" id="IPR021745">
    <property type="entry name" value="CbiG_mid"/>
</dbReference>
<sequence>MNIVGADRTDRIVIAVTKKGSQLALDLAAQLPARVLVPLRFLESPMDPRGYLTSVSQVVQEAFVKYSALILIMASGVAVRSVAPVLRDKRTDPAVIVLDEEGRFVISLLSGHLGGANRLAEEIAGLTGGTAVITTASDLNKLPSLDLLAKRLHLGIENSYRLTEFAGAIVNGDPLVLWDRWGLPEQWPEHVRVVNGPDLTLSAREKFLIIAGYQEYPSLPSGTAVLALRPACLVVGIGCCKGVPGVKIIGAIRRYFRERHWATGSIKTIATIDLKAQEPGIVEACQEFKVPLVTFSEAKLQTVMTGLQHSDFVEDTVGVGGVCEPAAILGAGNGRLIGTKDNLGQITLAVALLPGH</sequence>
<dbReference type="RefSeq" id="WP_165907790.1">
    <property type="nucleotide sequence ID" value="NZ_SLUN01000004.1"/>
</dbReference>
<evidence type="ECO:0000259" key="3">
    <source>
        <dbReference type="Pfam" id="PF11761"/>
    </source>
</evidence>
<feature type="domain" description="Cobalamin synthesis G N-terminal" evidence="2">
    <location>
        <begin position="58"/>
        <end position="138"/>
    </location>
</feature>
<evidence type="ECO:0000259" key="2">
    <source>
        <dbReference type="Pfam" id="PF11760"/>
    </source>
</evidence>
<dbReference type="Pfam" id="PF01890">
    <property type="entry name" value="CbiG_C"/>
    <property type="match status" value="1"/>
</dbReference>
<dbReference type="Pfam" id="PF11761">
    <property type="entry name" value="CbiG_mid"/>
    <property type="match status" value="1"/>
</dbReference>